<keyword evidence="10" id="KW-1185">Reference proteome</keyword>
<evidence type="ECO:0000256" key="4">
    <source>
        <dbReference type="ARBA" id="ARBA00022603"/>
    </source>
</evidence>
<evidence type="ECO:0000256" key="1">
    <source>
        <dbReference type="ARBA" id="ARBA00004496"/>
    </source>
</evidence>
<dbReference type="Pfam" id="PF01135">
    <property type="entry name" value="PCMT"/>
    <property type="match status" value="1"/>
</dbReference>
<keyword evidence="8" id="KW-0732">Signal</keyword>
<dbReference type="GO" id="GO:0032259">
    <property type="term" value="P:methylation"/>
    <property type="evidence" value="ECO:0007669"/>
    <property type="project" value="UniProtKB-KW"/>
</dbReference>
<dbReference type="GO" id="GO:0005737">
    <property type="term" value="C:cytoplasm"/>
    <property type="evidence" value="ECO:0007669"/>
    <property type="project" value="UniProtKB-SubCell"/>
</dbReference>
<dbReference type="FunFam" id="3.40.50.150:FF:000010">
    <property type="entry name" value="Protein-L-isoaspartate O-methyltransferase"/>
    <property type="match status" value="1"/>
</dbReference>
<dbReference type="RefSeq" id="WP_039846515.1">
    <property type="nucleotide sequence ID" value="NZ_CP006877.1"/>
</dbReference>
<dbReference type="PANTHER" id="PTHR11579">
    <property type="entry name" value="PROTEIN-L-ISOASPARTATE O-METHYLTRANSFERASE"/>
    <property type="match status" value="1"/>
</dbReference>
<dbReference type="KEGG" id="rga:RGR602_CH04009"/>
<keyword evidence="3 7" id="KW-0963">Cytoplasm</keyword>
<comment type="function">
    <text evidence="7">Catalyzes the methyl esterification of L-isoaspartyl residues in peptides and proteins that result from spontaneous decomposition of normal L-aspartyl and L-asparaginyl residues. It plays a role in the repair and/or degradation of damaged proteins.</text>
</comment>
<gene>
    <name evidence="9" type="primary">pcm-3</name>
    <name evidence="7" type="synonym">pcm</name>
    <name evidence="9" type="ORF">RGR602_CH04009</name>
</gene>
<evidence type="ECO:0000256" key="2">
    <source>
        <dbReference type="ARBA" id="ARBA00005369"/>
    </source>
</evidence>
<comment type="similarity">
    <text evidence="2 7">Belongs to the methyltransferase superfamily. L-isoaspartyl/D-aspartyl protein methyltransferase family.</text>
</comment>
<keyword evidence="6 7" id="KW-0949">S-adenosyl-L-methionine</keyword>
<evidence type="ECO:0000313" key="9">
    <source>
        <dbReference type="EMBL" id="AJD43305.1"/>
    </source>
</evidence>
<dbReference type="HOGENOM" id="CLU_055432_2_0_5"/>
<protein>
    <recommendedName>
        <fullName evidence="7">Protein-L-isoaspartate O-methyltransferase</fullName>
        <ecNumber evidence="7">2.1.1.77</ecNumber>
    </recommendedName>
    <alternativeName>
        <fullName evidence="7">L-isoaspartyl protein carboxyl methyltransferase</fullName>
    </alternativeName>
    <alternativeName>
        <fullName evidence="7">Protein L-isoaspartyl methyltransferase</fullName>
    </alternativeName>
    <alternativeName>
        <fullName evidence="7">Protein-beta-aspartate methyltransferase</fullName>
        <shortName evidence="7">PIMT</shortName>
    </alternativeName>
</protein>
<evidence type="ECO:0000313" key="10">
    <source>
        <dbReference type="Proteomes" id="UP000031368"/>
    </source>
</evidence>
<feature type="active site" evidence="7">
    <location>
        <position position="98"/>
    </location>
</feature>
<feature type="chain" id="PRO_5002097464" description="Protein-L-isoaspartate O-methyltransferase" evidence="8">
    <location>
        <begin position="29"/>
        <end position="250"/>
    </location>
</feature>
<sequence>MRPLAQCQTLLTAVLAAAAAVVSTSASAQDRLAERMAMIETINLHARSAPSAVEGQGIDPVVLKTMGKVPRHFFVPEELRMAAYRDRPLPIGYGQTISQPFIVALMTDLINVGPGDVVLEIGTGSGYQAAVLSPLAAKVYSIEIIPKLGERAAARLAELHFDNVEVKVGDGYYGWPAHAPFDGIVVTAAASHIPAPLVEQLAGGGRMVVPVGGPFATQFLMLVEKRVDGSITTRQLLPVSFVPLRGGQPR</sequence>
<evidence type="ECO:0000256" key="7">
    <source>
        <dbReference type="HAMAP-Rule" id="MF_00090"/>
    </source>
</evidence>
<evidence type="ECO:0000256" key="5">
    <source>
        <dbReference type="ARBA" id="ARBA00022679"/>
    </source>
</evidence>
<dbReference type="HAMAP" id="MF_00090">
    <property type="entry name" value="PIMT"/>
    <property type="match status" value="1"/>
</dbReference>
<evidence type="ECO:0000256" key="8">
    <source>
        <dbReference type="SAM" id="SignalP"/>
    </source>
</evidence>
<dbReference type="NCBIfam" id="NF001453">
    <property type="entry name" value="PRK00312.1"/>
    <property type="match status" value="1"/>
</dbReference>
<dbReference type="PANTHER" id="PTHR11579:SF0">
    <property type="entry name" value="PROTEIN-L-ISOASPARTATE(D-ASPARTATE) O-METHYLTRANSFERASE"/>
    <property type="match status" value="1"/>
</dbReference>
<dbReference type="Gene3D" id="3.40.50.150">
    <property type="entry name" value="Vaccinia Virus protein VP39"/>
    <property type="match status" value="1"/>
</dbReference>
<name>A0A0B4X9B3_9HYPH</name>
<dbReference type="Proteomes" id="UP000031368">
    <property type="component" value="Chromosome"/>
</dbReference>
<dbReference type="InterPro" id="IPR000682">
    <property type="entry name" value="PCMT"/>
</dbReference>
<comment type="subcellular location">
    <subcellularLocation>
        <location evidence="1 7">Cytoplasm</location>
    </subcellularLocation>
</comment>
<evidence type="ECO:0000256" key="3">
    <source>
        <dbReference type="ARBA" id="ARBA00022490"/>
    </source>
</evidence>
<feature type="signal peptide" evidence="8">
    <location>
        <begin position="1"/>
        <end position="28"/>
    </location>
</feature>
<organism evidence="9 10">
    <name type="scientific">Rhizobium gallicum bv. gallicum R602sp</name>
    <dbReference type="NCBI Taxonomy" id="1041138"/>
    <lineage>
        <taxon>Bacteria</taxon>
        <taxon>Pseudomonadati</taxon>
        <taxon>Pseudomonadota</taxon>
        <taxon>Alphaproteobacteria</taxon>
        <taxon>Hyphomicrobiales</taxon>
        <taxon>Rhizobiaceae</taxon>
        <taxon>Rhizobium/Agrobacterium group</taxon>
        <taxon>Rhizobium</taxon>
    </lineage>
</organism>
<evidence type="ECO:0000256" key="6">
    <source>
        <dbReference type="ARBA" id="ARBA00022691"/>
    </source>
</evidence>
<dbReference type="InterPro" id="IPR029063">
    <property type="entry name" value="SAM-dependent_MTases_sf"/>
</dbReference>
<dbReference type="GO" id="GO:0030091">
    <property type="term" value="P:protein repair"/>
    <property type="evidence" value="ECO:0007669"/>
    <property type="project" value="UniProtKB-UniRule"/>
</dbReference>
<dbReference type="NCBIfam" id="TIGR00080">
    <property type="entry name" value="pimt"/>
    <property type="match status" value="1"/>
</dbReference>
<comment type="catalytic activity">
    <reaction evidence="7">
        <text>[protein]-L-isoaspartate + S-adenosyl-L-methionine = [protein]-L-isoaspartate alpha-methyl ester + S-adenosyl-L-homocysteine</text>
        <dbReference type="Rhea" id="RHEA:12705"/>
        <dbReference type="Rhea" id="RHEA-COMP:12143"/>
        <dbReference type="Rhea" id="RHEA-COMP:12144"/>
        <dbReference type="ChEBI" id="CHEBI:57856"/>
        <dbReference type="ChEBI" id="CHEBI:59789"/>
        <dbReference type="ChEBI" id="CHEBI:90596"/>
        <dbReference type="ChEBI" id="CHEBI:90598"/>
        <dbReference type="EC" id="2.1.1.77"/>
    </reaction>
</comment>
<dbReference type="PROSITE" id="PS01279">
    <property type="entry name" value="PCMT"/>
    <property type="match status" value="1"/>
</dbReference>
<accession>A0A0B4X9B3</accession>
<keyword evidence="5 7" id="KW-0808">Transferase</keyword>
<dbReference type="EMBL" id="CP006877">
    <property type="protein sequence ID" value="AJD43305.1"/>
    <property type="molecule type" value="Genomic_DNA"/>
</dbReference>
<proteinExistence type="inferred from homology"/>
<dbReference type="GO" id="GO:0004719">
    <property type="term" value="F:protein-L-isoaspartate (D-aspartate) O-methyltransferase activity"/>
    <property type="evidence" value="ECO:0007669"/>
    <property type="project" value="UniProtKB-UniRule"/>
</dbReference>
<reference evidence="9 10" key="1">
    <citation type="submission" date="2013-11" db="EMBL/GenBank/DDBJ databases">
        <title>Complete genome sequence of Rhizobium gallicum bv. gallicum R602.</title>
        <authorList>
            <person name="Bustos P."/>
            <person name="Santamaria R.I."/>
            <person name="Lozano L."/>
            <person name="Acosta J.L."/>
            <person name="Ormeno-Orrillo E."/>
            <person name="Rogel M.A."/>
            <person name="Romero D."/>
            <person name="Cevallos M.A."/>
            <person name="Martinez-Romero E."/>
            <person name="Gonzalez V."/>
        </authorList>
    </citation>
    <scope>NUCLEOTIDE SEQUENCE [LARGE SCALE GENOMIC DNA]</scope>
    <source>
        <strain evidence="9 10">R602</strain>
    </source>
</reference>
<dbReference type="SUPFAM" id="SSF53335">
    <property type="entry name" value="S-adenosyl-L-methionine-dependent methyltransferases"/>
    <property type="match status" value="1"/>
</dbReference>
<dbReference type="EC" id="2.1.1.77" evidence="7"/>
<dbReference type="CDD" id="cd02440">
    <property type="entry name" value="AdoMet_MTases"/>
    <property type="match status" value="1"/>
</dbReference>
<keyword evidence="4 7" id="KW-0489">Methyltransferase</keyword>
<dbReference type="AlphaFoldDB" id="A0A0B4X9B3"/>